<sequence>MSDTQPTTTPVRKIRARRPKAVTPLTTTAKGSRAPAVPPAADAGPPPVNTAADGPPVPRQKYLDVKYKFLGLYRDYRCLQAELHQCRAQVARMRQEKHVLLDYVNKQPDQGCDSSEEDELQVLPRQIRGKDQAILRAGSKGAHLLMMGKGLDGVFITPDHNATTEVQTPTGGKTATTGARAADGKAMATTPARKTTRTKRKRPVDNLERVQAAPLPVEKDEQGNYKLPFTQGLVTLTQLGTVVYDREAFHNDRYIWPVGYTVRRRTQSMRDPNQTTVLTCTILDGGEAPEFQIVADDMLEEPPFTGPSSSNVSSAVLKKINAVRNRDVGSSVSGPDFFGLTNHTIRMMIQDLPNADKCSRYIFKKYAVAPGSSNLHPLPTKDGGKSTATAPTPVPEPTVSEAASPALSAGAAEGFADPTHMETDDLPTPTTTNGAHLPVPATANGHATLADEPTPSPRLVKEESFAA</sequence>
<proteinExistence type="predicted"/>
<comment type="caution">
    <text evidence="4">The sequence shown here is derived from an EMBL/GenBank/DDBJ whole genome shotgun (WGS) entry which is preliminary data.</text>
</comment>
<dbReference type="GO" id="GO:0051726">
    <property type="term" value="P:regulation of cell cycle"/>
    <property type="evidence" value="ECO:0007669"/>
    <property type="project" value="TreeGrafter"/>
</dbReference>
<accession>A0A9W7ZTC7</accession>
<feature type="region of interest" description="Disordered" evidence="3">
    <location>
        <begin position="1"/>
        <end position="56"/>
    </location>
</feature>
<dbReference type="Gene3D" id="3.30.160.360">
    <property type="match status" value="1"/>
</dbReference>
<dbReference type="InterPro" id="IPR003888">
    <property type="entry name" value="FYrich_N"/>
</dbReference>
<dbReference type="InterPro" id="IPR003889">
    <property type="entry name" value="FYrich_C"/>
</dbReference>
<dbReference type="GO" id="GO:0005634">
    <property type="term" value="C:nucleus"/>
    <property type="evidence" value="ECO:0007669"/>
    <property type="project" value="UniProtKB-SubCell"/>
</dbReference>
<keyword evidence="5" id="KW-1185">Reference proteome</keyword>
<dbReference type="OrthoDB" id="285793at2759"/>
<feature type="region of interest" description="Disordered" evidence="3">
    <location>
        <begin position="372"/>
        <end position="467"/>
    </location>
</feature>
<dbReference type="PROSITE" id="PS51543">
    <property type="entry name" value="FYRC"/>
    <property type="match status" value="1"/>
</dbReference>
<feature type="compositionally biased region" description="Low complexity" evidence="3">
    <location>
        <begin position="168"/>
        <end position="193"/>
    </location>
</feature>
<protein>
    <recommendedName>
        <fullName evidence="6">FYR N-terminal domain-containing protein</fullName>
    </recommendedName>
</protein>
<evidence type="ECO:0000256" key="3">
    <source>
        <dbReference type="SAM" id="MobiDB-lite"/>
    </source>
</evidence>
<evidence type="ECO:0000313" key="4">
    <source>
        <dbReference type="EMBL" id="KAJ1913070.1"/>
    </source>
</evidence>
<comment type="subcellular location">
    <subcellularLocation>
        <location evidence="1">Nucleus</location>
    </subcellularLocation>
</comment>
<dbReference type="Pfam" id="PF05965">
    <property type="entry name" value="FYRC"/>
    <property type="match status" value="1"/>
</dbReference>
<evidence type="ECO:0008006" key="6">
    <source>
        <dbReference type="Google" id="ProtNLM"/>
    </source>
</evidence>
<dbReference type="InterPro" id="IPR040092">
    <property type="entry name" value="TBRG1"/>
</dbReference>
<evidence type="ECO:0000313" key="5">
    <source>
        <dbReference type="Proteomes" id="UP001150569"/>
    </source>
</evidence>
<feature type="compositionally biased region" description="Low complexity" evidence="3">
    <location>
        <begin position="386"/>
        <end position="414"/>
    </location>
</feature>
<name>A0A9W7ZTC7_9FUNG</name>
<evidence type="ECO:0000256" key="2">
    <source>
        <dbReference type="ARBA" id="ARBA00023242"/>
    </source>
</evidence>
<reference evidence="4" key="1">
    <citation type="submission" date="2022-07" db="EMBL/GenBank/DDBJ databases">
        <title>Phylogenomic reconstructions and comparative analyses of Kickxellomycotina fungi.</title>
        <authorList>
            <person name="Reynolds N.K."/>
            <person name="Stajich J.E."/>
            <person name="Barry K."/>
            <person name="Grigoriev I.V."/>
            <person name="Crous P."/>
            <person name="Smith M.E."/>
        </authorList>
    </citation>
    <scope>NUCLEOTIDE SEQUENCE</scope>
    <source>
        <strain evidence="4">RSA 861</strain>
    </source>
</reference>
<dbReference type="Proteomes" id="UP001150569">
    <property type="component" value="Unassembled WGS sequence"/>
</dbReference>
<dbReference type="AlphaFoldDB" id="A0A9W7ZTC7"/>
<dbReference type="SMART" id="SM00541">
    <property type="entry name" value="FYRN"/>
    <property type="match status" value="1"/>
</dbReference>
<keyword evidence="2" id="KW-0539">Nucleus</keyword>
<dbReference type="PANTHER" id="PTHR22715">
    <property type="entry name" value="TRANSFORMING GROWTH FACTOR BETA REGULATED GENE 1"/>
    <property type="match status" value="1"/>
</dbReference>
<feature type="compositionally biased region" description="Polar residues" evidence="3">
    <location>
        <begin position="1"/>
        <end position="10"/>
    </location>
</feature>
<gene>
    <name evidence="4" type="ORF">IWQ60_009369</name>
</gene>
<dbReference type="PROSITE" id="PS51542">
    <property type="entry name" value="FYRN"/>
    <property type="match status" value="1"/>
</dbReference>
<evidence type="ECO:0000256" key="1">
    <source>
        <dbReference type="ARBA" id="ARBA00004123"/>
    </source>
</evidence>
<dbReference type="PANTHER" id="PTHR22715:SF0">
    <property type="entry name" value="TRANSFORMING GROWTH FACTOR BETA REGULATOR 1"/>
    <property type="match status" value="1"/>
</dbReference>
<dbReference type="EMBL" id="JANBPT010000777">
    <property type="protein sequence ID" value="KAJ1913070.1"/>
    <property type="molecule type" value="Genomic_DNA"/>
</dbReference>
<dbReference type="Pfam" id="PF05964">
    <property type="entry name" value="FYRN"/>
    <property type="match status" value="1"/>
</dbReference>
<organism evidence="4 5">
    <name type="scientific">Tieghemiomyces parasiticus</name>
    <dbReference type="NCBI Taxonomy" id="78921"/>
    <lineage>
        <taxon>Eukaryota</taxon>
        <taxon>Fungi</taxon>
        <taxon>Fungi incertae sedis</taxon>
        <taxon>Zoopagomycota</taxon>
        <taxon>Kickxellomycotina</taxon>
        <taxon>Dimargaritomycetes</taxon>
        <taxon>Dimargaritales</taxon>
        <taxon>Dimargaritaceae</taxon>
        <taxon>Tieghemiomyces</taxon>
    </lineage>
</organism>
<feature type="region of interest" description="Disordered" evidence="3">
    <location>
        <begin position="162"/>
        <end position="203"/>
    </location>
</feature>
<dbReference type="SMART" id="SM00542">
    <property type="entry name" value="FYRC"/>
    <property type="match status" value="1"/>
</dbReference>